<dbReference type="EMBL" id="QMQV01000020">
    <property type="protein sequence ID" value="RLE49842.1"/>
    <property type="molecule type" value="Genomic_DNA"/>
</dbReference>
<dbReference type="EMBL" id="QMQX01000024">
    <property type="protein sequence ID" value="RLE53040.1"/>
    <property type="molecule type" value="Genomic_DNA"/>
</dbReference>
<evidence type="ECO:0000256" key="8">
    <source>
        <dbReference type="HAMAP-Rule" id="MF_00049"/>
    </source>
</evidence>
<evidence type="ECO:0000256" key="7">
    <source>
        <dbReference type="ARBA" id="ARBA00023146"/>
    </source>
</evidence>
<evidence type="ECO:0000256" key="2">
    <source>
        <dbReference type="ARBA" id="ARBA00022490"/>
    </source>
</evidence>
<keyword evidence="3 8" id="KW-0436">Ligase</keyword>
<evidence type="ECO:0000259" key="9">
    <source>
        <dbReference type="Pfam" id="PF00133"/>
    </source>
</evidence>
<dbReference type="HAMAP" id="MF_00049_A">
    <property type="entry name" value="Leu_tRNA_synth_A"/>
    <property type="match status" value="1"/>
</dbReference>
<feature type="short sequence motif" description="'KMSKS' region" evidence="8">
    <location>
        <begin position="631"/>
        <end position="635"/>
    </location>
</feature>
<dbReference type="GO" id="GO:0006429">
    <property type="term" value="P:leucyl-tRNA aminoacylation"/>
    <property type="evidence" value="ECO:0007669"/>
    <property type="project" value="UniProtKB-UniRule"/>
</dbReference>
<accession>A0A497F2C6</accession>
<comment type="caution">
    <text evidence="12">The sequence shown here is derived from an EMBL/GenBank/DDBJ whole genome shotgun (WGS) entry which is preliminary data.</text>
</comment>
<feature type="short sequence motif" description="'HIGH' region" evidence="8">
    <location>
        <begin position="40"/>
        <end position="50"/>
    </location>
</feature>
<evidence type="ECO:0000256" key="6">
    <source>
        <dbReference type="ARBA" id="ARBA00022917"/>
    </source>
</evidence>
<evidence type="ECO:0000259" key="10">
    <source>
        <dbReference type="Pfam" id="PF08264"/>
    </source>
</evidence>
<evidence type="ECO:0000256" key="3">
    <source>
        <dbReference type="ARBA" id="ARBA00022598"/>
    </source>
</evidence>
<dbReference type="CDD" id="cd07959">
    <property type="entry name" value="Anticodon_Ia_Leu_AEc"/>
    <property type="match status" value="1"/>
</dbReference>
<sequence length="967" mass="111221">MDINFTEIERKWQERWKKDKVFEPEVDPSKPKFFITVAYPYPNSPQHVGHGRTYTLTDVHARYMRMKGYNVLFPMGFHYTGTPILAMSKRLSAGDEELYNLFTRLYGVPEEHVKTFNEPLNIARYFHQDLKQGMIEMGFSIDWRREFTTIDPHYNKFIEWQFKKLHQKGLISKGSHPVGWCPSCGNPVGQHDTKGDVEPEIEEFTAIKFKLGDTSILTGTLRPETIFGVTNIWINPEADYVEAEVDGEKWIISEVCAKKLVYQHHVVKILKKFKGTSLVGKEVENPVTKERIPVLPASFVDPANVTGIVMSVPAHAPYDYLALMDLLSNKEELARFNLTYDLMTSIKPKPIIKVDELGEIPAKSVIEMLGVKTQHDPKAEDATREVYSKEYHFGVMRDNTGKYSGMRVSEAKGAVKKDLISSGLAVTIYEIVNRPVYCRCGAEVIVKVLKDQWFINYNDPHWKELTYKCLNTMSIVPEELRQEFKNVIDWLKEKACARKSGLGTKLPWDQEWIIESLSDSTIYMAFYTIARIINELHPPPEAFTEELFDYVFLGIGDLDQLSKSTGLPAHVIERMREEFSYYYPLDCRHSGRDLVPNHLTFFIFNHVAIFPEQLWPRQIVVNGSVLMEGKKMSKSLGNIIPLRKAIAMYGADTVRLAVLSTAELLQDADFSDALAKSIKEHLKSFYSMIIEFSSGNKQQVELNKLTLADRWILHKLQQLINKVTIAMDNMRYREALHLILYAFKEDINWYLRRASSSAYKTSILRLISEVLVKLLAPFAPHICEELWEKMGMRGYVSLARWPTIDQSLLDYKAELSEYLVKTVIEDTSEILKVTGIQPKHVYYYIAPTWHWQILNEVLKLSKEGKLDVKAIIRQVISKPEIKTKGGEAAKAAQKIVQHVQTLSPEIIEALSLAKEIDEHKVLVENTDFISSLFKCRIHILKCEEKPLYDPRNKAQYALPLKPAIYIE</sequence>
<dbReference type="FunFam" id="1.10.730.10:FF:000002">
    <property type="entry name" value="Leucine--tRNA ligase"/>
    <property type="match status" value="1"/>
</dbReference>
<dbReference type="Gene3D" id="1.10.730.10">
    <property type="entry name" value="Isoleucyl-tRNA Synthetase, Domain 1"/>
    <property type="match status" value="1"/>
</dbReference>
<dbReference type="GO" id="GO:0005524">
    <property type="term" value="F:ATP binding"/>
    <property type="evidence" value="ECO:0007669"/>
    <property type="project" value="UniProtKB-UniRule"/>
</dbReference>
<keyword evidence="6 8" id="KW-0648">Protein biosynthesis</keyword>
<organism evidence="12 13">
    <name type="scientific">Thermoproteota archaeon</name>
    <dbReference type="NCBI Taxonomy" id="2056631"/>
    <lineage>
        <taxon>Archaea</taxon>
        <taxon>Thermoproteota</taxon>
    </lineage>
</organism>
<keyword evidence="2 8" id="KW-0963">Cytoplasm</keyword>
<gene>
    <name evidence="8 12" type="primary">leuS</name>
    <name evidence="11" type="ORF">DRJ31_03375</name>
    <name evidence="12" type="ORF">DRJ33_02080</name>
</gene>
<evidence type="ECO:0000313" key="12">
    <source>
        <dbReference type="EMBL" id="RLE53040.1"/>
    </source>
</evidence>
<dbReference type="SUPFAM" id="SSF50677">
    <property type="entry name" value="ValRS/IleRS/LeuRS editing domain"/>
    <property type="match status" value="1"/>
</dbReference>
<dbReference type="InterPro" id="IPR014729">
    <property type="entry name" value="Rossmann-like_a/b/a_fold"/>
</dbReference>
<dbReference type="InterPro" id="IPR009080">
    <property type="entry name" value="tRNAsynth_Ia_anticodon-bd"/>
</dbReference>
<dbReference type="Pfam" id="PF08264">
    <property type="entry name" value="Anticodon_1"/>
    <property type="match status" value="1"/>
</dbReference>
<feature type="domain" description="Methionyl/Valyl/Leucyl/Isoleucyl-tRNA synthetase anticodon-binding" evidence="10">
    <location>
        <begin position="709"/>
        <end position="842"/>
    </location>
</feature>
<keyword evidence="5 8" id="KW-0067">ATP-binding</keyword>
<proteinExistence type="inferred from homology"/>
<dbReference type="SUPFAM" id="SSF47323">
    <property type="entry name" value="Anticodon-binding domain of a subclass of class I aminoacyl-tRNA synthetases"/>
    <property type="match status" value="1"/>
</dbReference>
<dbReference type="PANTHER" id="PTHR45794:SF1">
    <property type="entry name" value="LEUCINE--TRNA LIGASE, CYTOPLASMIC"/>
    <property type="match status" value="1"/>
</dbReference>
<reference evidence="13 14" key="1">
    <citation type="submission" date="2018-06" db="EMBL/GenBank/DDBJ databases">
        <title>Extensive metabolic versatility and redundancy in microbially diverse, dynamic hydrothermal sediments.</title>
        <authorList>
            <person name="Dombrowski N."/>
            <person name="Teske A."/>
            <person name="Baker B.J."/>
        </authorList>
    </citation>
    <scope>NUCLEOTIDE SEQUENCE [LARGE SCALE GENOMIC DNA]</scope>
    <source>
        <strain evidence="12">B34_G17</strain>
        <strain evidence="11">B66_G16</strain>
    </source>
</reference>
<evidence type="ECO:0000256" key="4">
    <source>
        <dbReference type="ARBA" id="ARBA00022741"/>
    </source>
</evidence>
<evidence type="ECO:0000313" key="11">
    <source>
        <dbReference type="EMBL" id="RLE49842.1"/>
    </source>
</evidence>
<dbReference type="GO" id="GO:0005737">
    <property type="term" value="C:cytoplasm"/>
    <property type="evidence" value="ECO:0007669"/>
    <property type="project" value="UniProtKB-SubCell"/>
</dbReference>
<dbReference type="NCBIfam" id="TIGR00395">
    <property type="entry name" value="leuS_arch"/>
    <property type="match status" value="1"/>
</dbReference>
<dbReference type="InterPro" id="IPR009008">
    <property type="entry name" value="Val/Leu/Ile-tRNA-synth_edit"/>
</dbReference>
<dbReference type="Pfam" id="PF00133">
    <property type="entry name" value="tRNA-synt_1"/>
    <property type="match status" value="1"/>
</dbReference>
<dbReference type="NCBIfam" id="NF008957">
    <property type="entry name" value="PRK12300.1"/>
    <property type="match status" value="1"/>
</dbReference>
<dbReference type="GO" id="GO:0004823">
    <property type="term" value="F:leucine-tRNA ligase activity"/>
    <property type="evidence" value="ECO:0007669"/>
    <property type="project" value="UniProtKB-UniRule"/>
</dbReference>
<feature type="binding site" evidence="8">
    <location>
        <position position="634"/>
    </location>
    <ligand>
        <name>ATP</name>
        <dbReference type="ChEBI" id="CHEBI:30616"/>
    </ligand>
</feature>
<dbReference type="PANTHER" id="PTHR45794">
    <property type="entry name" value="LEUCYL-TRNA SYNTHETASE"/>
    <property type="match status" value="1"/>
</dbReference>
<evidence type="ECO:0000256" key="1">
    <source>
        <dbReference type="ARBA" id="ARBA00005594"/>
    </source>
</evidence>
<evidence type="ECO:0000313" key="13">
    <source>
        <dbReference type="Proteomes" id="UP000272051"/>
    </source>
</evidence>
<dbReference type="EC" id="6.1.1.4" evidence="8"/>
<dbReference type="Proteomes" id="UP000278475">
    <property type="component" value="Unassembled WGS sequence"/>
</dbReference>
<dbReference type="InterPro" id="IPR002300">
    <property type="entry name" value="aa-tRNA-synth_Ia"/>
</dbReference>
<dbReference type="AlphaFoldDB" id="A0A497F2C6"/>
<keyword evidence="7 8" id="KW-0030">Aminoacyl-tRNA synthetase</keyword>
<dbReference type="InterPro" id="IPR004493">
    <property type="entry name" value="Leu-tRNA-synth_Ia_arc/euk"/>
</dbReference>
<dbReference type="InterPro" id="IPR013155">
    <property type="entry name" value="M/V/L/I-tRNA-synth_anticd-bd"/>
</dbReference>
<comment type="subcellular location">
    <subcellularLocation>
        <location evidence="8">Cytoplasm</location>
    </subcellularLocation>
</comment>
<comment type="catalytic activity">
    <reaction evidence="8">
        <text>tRNA(Leu) + L-leucine + ATP = L-leucyl-tRNA(Leu) + AMP + diphosphate</text>
        <dbReference type="Rhea" id="RHEA:11688"/>
        <dbReference type="Rhea" id="RHEA-COMP:9613"/>
        <dbReference type="Rhea" id="RHEA-COMP:9622"/>
        <dbReference type="ChEBI" id="CHEBI:30616"/>
        <dbReference type="ChEBI" id="CHEBI:33019"/>
        <dbReference type="ChEBI" id="CHEBI:57427"/>
        <dbReference type="ChEBI" id="CHEBI:78442"/>
        <dbReference type="ChEBI" id="CHEBI:78494"/>
        <dbReference type="ChEBI" id="CHEBI:456215"/>
        <dbReference type="EC" id="6.1.1.4"/>
    </reaction>
</comment>
<dbReference type="Proteomes" id="UP000272051">
    <property type="component" value="Unassembled WGS sequence"/>
</dbReference>
<evidence type="ECO:0000313" key="14">
    <source>
        <dbReference type="Proteomes" id="UP000278475"/>
    </source>
</evidence>
<keyword evidence="4 8" id="KW-0547">Nucleotide-binding</keyword>
<dbReference type="SUPFAM" id="SSF52374">
    <property type="entry name" value="Nucleotidylyl transferase"/>
    <property type="match status" value="1"/>
</dbReference>
<name>A0A497F2C6_9CREN</name>
<dbReference type="Gene3D" id="1.10.10.720">
    <property type="entry name" value="leucyl-tRNA synthetase"/>
    <property type="match status" value="1"/>
</dbReference>
<dbReference type="InterPro" id="IPR020791">
    <property type="entry name" value="Leu-tRNA-lgase_arc"/>
</dbReference>
<dbReference type="GO" id="GO:0002161">
    <property type="term" value="F:aminoacyl-tRNA deacylase activity"/>
    <property type="evidence" value="ECO:0007669"/>
    <property type="project" value="InterPro"/>
</dbReference>
<protein>
    <recommendedName>
        <fullName evidence="8">Leucine--tRNA ligase</fullName>
        <ecNumber evidence="8">6.1.1.4</ecNumber>
    </recommendedName>
    <alternativeName>
        <fullName evidence="8">Leucyl-tRNA synthetase</fullName>
        <shortName evidence="8">LeuRS</shortName>
    </alternativeName>
</protein>
<dbReference type="Gene3D" id="3.30.2320.20">
    <property type="entry name" value="Class I aminoacyl-tRNA synthetases (RS)"/>
    <property type="match status" value="1"/>
</dbReference>
<evidence type="ECO:0000256" key="5">
    <source>
        <dbReference type="ARBA" id="ARBA00022840"/>
    </source>
</evidence>
<comment type="similarity">
    <text evidence="1 8">Belongs to the class-I aminoacyl-tRNA synthetase family.</text>
</comment>
<dbReference type="Gene3D" id="3.90.740.10">
    <property type="entry name" value="Valyl/Leucyl/Isoleucyl-tRNA synthetase, editing domain"/>
    <property type="match status" value="1"/>
</dbReference>
<dbReference type="Gene3D" id="3.40.50.620">
    <property type="entry name" value="HUPs"/>
    <property type="match status" value="1"/>
</dbReference>
<feature type="domain" description="Aminoacyl-tRNA synthetase class Ia" evidence="9">
    <location>
        <begin position="11"/>
        <end position="669"/>
    </location>
</feature>